<dbReference type="InterPro" id="IPR034334">
    <property type="entry name" value="PGES2"/>
</dbReference>
<dbReference type="GO" id="GO:0001516">
    <property type="term" value="P:prostaglandin biosynthetic process"/>
    <property type="evidence" value="ECO:0007669"/>
    <property type="project" value="UniProtKB-UniPathway"/>
</dbReference>
<dbReference type="GO" id="GO:0005739">
    <property type="term" value="C:mitochondrion"/>
    <property type="evidence" value="ECO:0007669"/>
    <property type="project" value="TreeGrafter"/>
</dbReference>
<dbReference type="SFLD" id="SFLDG01182">
    <property type="entry name" value="Prostaglandin_E_synthase_like"/>
    <property type="match status" value="1"/>
</dbReference>
<dbReference type="PROSITE" id="PS00195">
    <property type="entry name" value="GLUTAREDOXIN_1"/>
    <property type="match status" value="1"/>
</dbReference>
<dbReference type="InterPro" id="IPR040079">
    <property type="entry name" value="Glutathione_S-Trfase"/>
</dbReference>
<comment type="similarity">
    <text evidence="2">Belongs to the GST superfamily.</text>
</comment>
<dbReference type="InterPro" id="IPR036249">
    <property type="entry name" value="Thioredoxin-like_sf"/>
</dbReference>
<protein>
    <submittedName>
        <fullName evidence="6">Prostaglandin E synthase</fullName>
    </submittedName>
</protein>
<dbReference type="InterPro" id="IPR034335">
    <property type="entry name" value="PGES2_C"/>
</dbReference>
<reference evidence="6" key="2">
    <citation type="submission" date="2018-03" db="EMBL/GenBank/DDBJ databases">
        <title>Identification and expression of prostaglandin E synthase (PGES) in central nervous system and ovary during ovarian maturation in female mud crab (Scylla olivacea).</title>
        <authorList>
            <person name="Duangprom S."/>
            <person name="Kornthong N."/>
        </authorList>
    </citation>
    <scope>NUCLEOTIDE SEQUENCE</scope>
</reference>
<evidence type="ECO:0000259" key="5">
    <source>
        <dbReference type="Pfam" id="PF00462"/>
    </source>
</evidence>
<dbReference type="Gene3D" id="1.20.1050.10">
    <property type="match status" value="1"/>
</dbReference>
<dbReference type="SFLD" id="SFLDS00019">
    <property type="entry name" value="Glutathione_Transferase_(cytos"/>
    <property type="match status" value="1"/>
</dbReference>
<reference evidence="7" key="1">
    <citation type="submission" date="2015-09" db="EMBL/GenBank/DDBJ databases">
        <title>Scylla olivacea transcriptome.</title>
        <authorList>
            <person name="Ikhwanuddin M."/>
        </authorList>
    </citation>
    <scope>NUCLEOTIDE SEQUENCE</scope>
</reference>
<keyword evidence="3" id="KW-0443">Lipid metabolism</keyword>
<dbReference type="SUPFAM" id="SSF47616">
    <property type="entry name" value="GST C-terminal domain-like"/>
    <property type="match status" value="1"/>
</dbReference>
<evidence type="ECO:0000313" key="7">
    <source>
        <dbReference type="EMBL" id="JAI65472.1"/>
    </source>
</evidence>
<proteinExistence type="evidence at transcript level"/>
<dbReference type="GO" id="GO:0050220">
    <property type="term" value="F:prostaglandin-E synthase activity"/>
    <property type="evidence" value="ECO:0007669"/>
    <property type="project" value="InterPro"/>
</dbReference>
<evidence type="ECO:0000256" key="2">
    <source>
        <dbReference type="ARBA" id="ARBA00007409"/>
    </source>
</evidence>
<evidence type="ECO:0000313" key="6">
    <source>
        <dbReference type="EMBL" id="AVY03799.1"/>
    </source>
</evidence>
<dbReference type="Gene3D" id="6.20.200.30">
    <property type="match status" value="1"/>
</dbReference>
<evidence type="ECO:0000256" key="4">
    <source>
        <dbReference type="SAM" id="Phobius"/>
    </source>
</evidence>
<dbReference type="CDD" id="cd03197">
    <property type="entry name" value="GST_C_mPGES2"/>
    <property type="match status" value="1"/>
</dbReference>
<name>A0A0N7ZCV1_SCYOL</name>
<dbReference type="AlphaFoldDB" id="A0A0N7ZCV1"/>
<comment type="function">
    <text evidence="1">Has a glutathione-disulfide oxidoreductase activity in the presence of NADPH and glutathione reductase. Reduces low molecular weight disulfides and proteins.</text>
</comment>
<evidence type="ECO:0000256" key="3">
    <source>
        <dbReference type="ARBA" id="ARBA00023098"/>
    </source>
</evidence>
<organism evidence="7">
    <name type="scientific">Scylla olivacea</name>
    <name type="common">Orange mud crab</name>
    <name type="synonym">Cancer olivacea</name>
    <dbReference type="NCBI Taxonomy" id="85551"/>
    <lineage>
        <taxon>Eukaryota</taxon>
        <taxon>Metazoa</taxon>
        <taxon>Ecdysozoa</taxon>
        <taxon>Arthropoda</taxon>
        <taxon>Crustacea</taxon>
        <taxon>Multicrustacea</taxon>
        <taxon>Malacostraca</taxon>
        <taxon>Eumalacostraca</taxon>
        <taxon>Eucarida</taxon>
        <taxon>Decapoda</taxon>
        <taxon>Pleocyemata</taxon>
        <taxon>Brachyura</taxon>
        <taxon>Eubrachyura</taxon>
        <taxon>Portunoidea</taxon>
        <taxon>Portunidae</taxon>
        <taxon>Portuninae</taxon>
        <taxon>Scylla</taxon>
    </lineage>
</organism>
<sequence>MSKASSAVITMLSYARRPFSCLTQNVFVLRNTVGTHRSHCLKNQWLQRPFSTGKSGSSKTYMWKRYGKLLGVGFGVGAFAGAYYAYEFYKKISTPVANPSEGGEYILKESPPEYAPARTIHVPTDTTGLKITLFQYQTCPFCCKVRAYLDFYGFNYDVIEVNSVTRSQTKWTDYRKVPFLVIRFPDSETILQLKDSTMIISVLQSYLHNKNENIQSLVKCYPTINYTDEEGEKRIEIMNKYFLMYGQHPSGRTKEDIVEERKWRKWVDDVLVHVLSPNVYRTPSEAFQAFQWFSKVGNWEELFATWERLLVVYVGAAAMYIIGKNLKRRHQLHDDVRESFYEEVNVWLKALKKKGTRFMGGDVPNLSDLSVYGVLTAVEGCDAFQDVKKNTKISQWFESMTEVVKQHGGATLVSERGSSA</sequence>
<gene>
    <name evidence="6" type="primary">PGES</name>
</gene>
<dbReference type="EMBL" id="GDRN01059772">
    <property type="protein sequence ID" value="JAI65472.1"/>
    <property type="molecule type" value="Transcribed_RNA"/>
</dbReference>
<dbReference type="InterPro" id="IPR011767">
    <property type="entry name" value="GLR_AS"/>
</dbReference>
<dbReference type="PANTHER" id="PTHR12782">
    <property type="entry name" value="MICROSOMAL PROSTAGLANDIN E SYNTHASE-2"/>
    <property type="match status" value="1"/>
</dbReference>
<feature type="domain" description="Glutaredoxin" evidence="5">
    <location>
        <begin position="131"/>
        <end position="182"/>
    </location>
</feature>
<accession>A0A0N7ZCV1</accession>
<dbReference type="PROSITE" id="PS51354">
    <property type="entry name" value="GLUTAREDOXIN_2"/>
    <property type="match status" value="1"/>
</dbReference>
<dbReference type="InterPro" id="IPR036282">
    <property type="entry name" value="Glutathione-S-Trfase_C_sf"/>
</dbReference>
<dbReference type="UniPathway" id="UPA00662"/>
<dbReference type="InterPro" id="IPR002109">
    <property type="entry name" value="Glutaredoxin"/>
</dbReference>
<keyword evidence="4" id="KW-0812">Transmembrane</keyword>
<evidence type="ECO:0000256" key="1">
    <source>
        <dbReference type="ARBA" id="ARBA00002549"/>
    </source>
</evidence>
<feature type="transmembrane region" description="Helical" evidence="4">
    <location>
        <begin position="69"/>
        <end position="86"/>
    </location>
</feature>
<keyword evidence="4" id="KW-0472">Membrane</keyword>
<dbReference type="SFLD" id="SFLDG01203">
    <property type="entry name" value="Prostaglandin_E_synthase_like1"/>
    <property type="match status" value="1"/>
</dbReference>
<dbReference type="EMBL" id="MH036347">
    <property type="protein sequence ID" value="AVY03799.1"/>
    <property type="molecule type" value="mRNA"/>
</dbReference>
<dbReference type="PANTHER" id="PTHR12782:SF5">
    <property type="entry name" value="PROSTAGLANDIN E SYNTHASE 2"/>
    <property type="match status" value="1"/>
</dbReference>
<dbReference type="Gene3D" id="3.40.30.10">
    <property type="entry name" value="Glutaredoxin"/>
    <property type="match status" value="1"/>
</dbReference>
<keyword evidence="4" id="KW-1133">Transmembrane helix</keyword>
<dbReference type="Pfam" id="PF00462">
    <property type="entry name" value="Glutaredoxin"/>
    <property type="match status" value="1"/>
</dbReference>
<dbReference type="SUPFAM" id="SSF52833">
    <property type="entry name" value="Thioredoxin-like"/>
    <property type="match status" value="1"/>
</dbReference>